<proteinExistence type="predicted"/>
<evidence type="ECO:0000313" key="1">
    <source>
        <dbReference type="EMBL" id="RZC36439.1"/>
    </source>
</evidence>
<organism evidence="1 2">
    <name type="scientific">Asbolus verrucosus</name>
    <name type="common">Desert ironclad beetle</name>
    <dbReference type="NCBI Taxonomy" id="1661398"/>
    <lineage>
        <taxon>Eukaryota</taxon>
        <taxon>Metazoa</taxon>
        <taxon>Ecdysozoa</taxon>
        <taxon>Arthropoda</taxon>
        <taxon>Hexapoda</taxon>
        <taxon>Insecta</taxon>
        <taxon>Pterygota</taxon>
        <taxon>Neoptera</taxon>
        <taxon>Endopterygota</taxon>
        <taxon>Coleoptera</taxon>
        <taxon>Polyphaga</taxon>
        <taxon>Cucujiformia</taxon>
        <taxon>Tenebrionidae</taxon>
        <taxon>Pimeliinae</taxon>
        <taxon>Asbolus</taxon>
    </lineage>
</organism>
<gene>
    <name evidence="1" type="ORF">BDFB_009755</name>
</gene>
<accession>A0A482VVG9</accession>
<dbReference type="AlphaFoldDB" id="A0A482VVG9"/>
<sequence length="94" mass="11021">MLIAPPPHWYSDIAPAEICPHKYWIFNLENTQRAGPRISGYYMIERKMLKLQIVVLNTNLMKKGDNDEEATEQWRWLNAVLQKFQRSGETVSSL</sequence>
<protein>
    <submittedName>
        <fullName evidence="1">Uncharacterized protein</fullName>
    </submittedName>
</protein>
<evidence type="ECO:0000313" key="2">
    <source>
        <dbReference type="Proteomes" id="UP000292052"/>
    </source>
</evidence>
<dbReference type="OrthoDB" id="348678at2759"/>
<dbReference type="Proteomes" id="UP000292052">
    <property type="component" value="Unassembled WGS sequence"/>
</dbReference>
<keyword evidence="2" id="KW-1185">Reference proteome</keyword>
<reference evidence="1 2" key="1">
    <citation type="submission" date="2017-03" db="EMBL/GenBank/DDBJ databases">
        <title>Genome of the blue death feigning beetle - Asbolus verrucosus.</title>
        <authorList>
            <person name="Rider S.D."/>
        </authorList>
    </citation>
    <scope>NUCLEOTIDE SEQUENCE [LARGE SCALE GENOMIC DNA]</scope>
    <source>
        <strain evidence="1">Butters</strain>
        <tissue evidence="1">Head and leg muscle</tissue>
    </source>
</reference>
<dbReference type="EMBL" id="QDEB01061939">
    <property type="protein sequence ID" value="RZC36439.1"/>
    <property type="molecule type" value="Genomic_DNA"/>
</dbReference>
<name>A0A482VVG9_ASBVE</name>
<comment type="caution">
    <text evidence="1">The sequence shown here is derived from an EMBL/GenBank/DDBJ whole genome shotgun (WGS) entry which is preliminary data.</text>
</comment>